<feature type="compositionally biased region" description="Low complexity" evidence="1">
    <location>
        <begin position="847"/>
        <end position="856"/>
    </location>
</feature>
<feature type="region of interest" description="Disordered" evidence="1">
    <location>
        <begin position="582"/>
        <end position="629"/>
    </location>
</feature>
<comment type="caution">
    <text evidence="2">The sequence shown here is derived from an EMBL/GenBank/DDBJ whole genome shotgun (WGS) entry which is preliminary data.</text>
</comment>
<reference evidence="2" key="1">
    <citation type="submission" date="2023-03" db="EMBL/GenBank/DDBJ databases">
        <title>Massive genome expansion in bonnet fungi (Mycena s.s.) driven by repeated elements and novel gene families across ecological guilds.</title>
        <authorList>
            <consortium name="Lawrence Berkeley National Laboratory"/>
            <person name="Harder C.B."/>
            <person name="Miyauchi S."/>
            <person name="Viragh M."/>
            <person name="Kuo A."/>
            <person name="Thoen E."/>
            <person name="Andreopoulos B."/>
            <person name="Lu D."/>
            <person name="Skrede I."/>
            <person name="Drula E."/>
            <person name="Henrissat B."/>
            <person name="Morin E."/>
            <person name="Kohler A."/>
            <person name="Barry K."/>
            <person name="LaButti K."/>
            <person name="Morin E."/>
            <person name="Salamov A."/>
            <person name="Lipzen A."/>
            <person name="Mereny Z."/>
            <person name="Hegedus B."/>
            <person name="Baldrian P."/>
            <person name="Stursova M."/>
            <person name="Weitz H."/>
            <person name="Taylor A."/>
            <person name="Grigoriev I.V."/>
            <person name="Nagy L.G."/>
            <person name="Martin F."/>
            <person name="Kauserud H."/>
        </authorList>
    </citation>
    <scope>NUCLEOTIDE SEQUENCE</scope>
    <source>
        <strain evidence="2">CBHHK067</strain>
    </source>
</reference>
<evidence type="ECO:0000313" key="3">
    <source>
        <dbReference type="Proteomes" id="UP001221757"/>
    </source>
</evidence>
<evidence type="ECO:0000256" key="1">
    <source>
        <dbReference type="SAM" id="MobiDB-lite"/>
    </source>
</evidence>
<name>A0AAD7BFV5_MYCRO</name>
<feature type="compositionally biased region" description="Basic and acidic residues" evidence="1">
    <location>
        <begin position="36"/>
        <end position="47"/>
    </location>
</feature>
<feature type="compositionally biased region" description="Low complexity" evidence="1">
    <location>
        <begin position="508"/>
        <end position="522"/>
    </location>
</feature>
<feature type="region of interest" description="Disordered" evidence="1">
    <location>
        <begin position="355"/>
        <end position="374"/>
    </location>
</feature>
<feature type="compositionally biased region" description="Basic and acidic residues" evidence="1">
    <location>
        <begin position="597"/>
        <end position="622"/>
    </location>
</feature>
<protein>
    <submittedName>
        <fullName evidence="2">Uncharacterized protein</fullName>
    </submittedName>
</protein>
<sequence length="1018" mass="109004">MDFDVFWIHRTRIGAPRGRPRCNSDTGNAARTIGDATERGRFDDGQRTGHGPLAPPPLFPGNNSSSPLLTTPPELLALIALNLATAPPNLGPPAALLPLLRTCHRARQNPLLAAAHAFRAHCVTLQILRAGDPHALGAGRALVAAYMLLVQDSWGAAPLAASAEGLPGLPEALRPLHATPPSGMEQARTGGKNRKQLTWTGARDFALRFVRERLYEGRYGEDAADANPSWCVGWPRDTAAGAAALWVLWFFEGWDTLRAEPEPARRALMALLLPFVVAPFRYPSTLCPPHHYSVPLLPALGAGRDAITVPTLHGAYPMYPLRGRYGAAGDSCGLSEGDDEDSNDHLRAAGIQASGAHLAPPPHSFPHSDSPAPAPILFREHDDHARDEILTPVLDDVRGPHDDRVPHDDRALGVLAPPARLLFFARMQAGGRMAVPPRLARDRAEAGARWSSSGDVGPQPIRPTQEDIHEKNARPIVRFECQLAGVPLPLGVAPVEAGRADPDEGTDSYAPAGARSSAGASASPAIEPAALAAYADARAAAEAELAIPFVGADEEAGAGLEDRGGGNERWAAHAWRARLCRGYGNPSTSSSPTPPQRFDERRRRAERNREEDRIREQKDKHVGRGGAAPGRIGRVYELGSFAGLWAGTMLMPSESSYTTLLSEPGGAFPRGGLVRDDFVAAARPVYMRIAEHHSFHPHIPVPPPPPDSTTGEEGMRAGWLPRGARFVSLSANQIEIRVPTASFTPGAAPGSLEAQFGYADADMGMGVAMGGGVGGQRSEERVFIYESVPEGGVGRRRRAEVHGDGCPGCVRVEARVRWARGGGVDGARDVEMQESSSEERSSEKRSSGSSHASSSAESHDRSASSEHPSSLPQDRTSSSSQPSSSSSQDRTPSNSSYSSSPDSWPEWEAPAWAGHRFADDEGWEGACDGVQDVVFTGATDPRHGMAWHHYEYAGRVRPWDGLIGLVMRPRDRSLGLPTYFISGHLVGRDTFEGTWQMAAQDVLAPSWGGSVCFARGEE</sequence>
<feature type="region of interest" description="Disordered" evidence="1">
    <location>
        <begin position="825"/>
        <end position="905"/>
    </location>
</feature>
<proteinExistence type="predicted"/>
<gene>
    <name evidence="2" type="ORF">B0H17DRAFT_1340798</name>
</gene>
<feature type="compositionally biased region" description="Low complexity" evidence="1">
    <location>
        <begin position="874"/>
        <end position="904"/>
    </location>
</feature>
<accession>A0AAD7BFV5</accession>
<dbReference type="Proteomes" id="UP001221757">
    <property type="component" value="Unassembled WGS sequence"/>
</dbReference>
<dbReference type="AlphaFoldDB" id="A0AAD7BFV5"/>
<evidence type="ECO:0000313" key="2">
    <source>
        <dbReference type="EMBL" id="KAJ7619747.1"/>
    </source>
</evidence>
<feature type="region of interest" description="Disordered" evidence="1">
    <location>
        <begin position="171"/>
        <end position="193"/>
    </location>
</feature>
<feature type="compositionally biased region" description="Basic and acidic residues" evidence="1">
    <location>
        <begin position="826"/>
        <end position="846"/>
    </location>
</feature>
<keyword evidence="3" id="KW-1185">Reference proteome</keyword>
<organism evidence="2 3">
    <name type="scientific">Mycena rosella</name>
    <name type="common">Pink bonnet</name>
    <name type="synonym">Agaricus rosellus</name>
    <dbReference type="NCBI Taxonomy" id="1033263"/>
    <lineage>
        <taxon>Eukaryota</taxon>
        <taxon>Fungi</taxon>
        <taxon>Dikarya</taxon>
        <taxon>Basidiomycota</taxon>
        <taxon>Agaricomycotina</taxon>
        <taxon>Agaricomycetes</taxon>
        <taxon>Agaricomycetidae</taxon>
        <taxon>Agaricales</taxon>
        <taxon>Marasmiineae</taxon>
        <taxon>Mycenaceae</taxon>
        <taxon>Mycena</taxon>
    </lineage>
</organism>
<feature type="region of interest" description="Disordered" evidence="1">
    <location>
        <begin position="495"/>
        <end position="522"/>
    </location>
</feature>
<dbReference type="EMBL" id="JARKIE010000719">
    <property type="protein sequence ID" value="KAJ7619747.1"/>
    <property type="molecule type" value="Genomic_DNA"/>
</dbReference>
<feature type="region of interest" description="Disordered" evidence="1">
    <location>
        <begin position="18"/>
        <end position="57"/>
    </location>
</feature>